<name>A0AAX0U984_BURPE</name>
<accession>A0AAX0U984</accession>
<evidence type="ECO:0000313" key="2">
    <source>
        <dbReference type="EMBL" id="PJO65178.1"/>
    </source>
</evidence>
<dbReference type="EMBL" id="PHRB01000015">
    <property type="protein sequence ID" value="PJO65178.1"/>
    <property type="molecule type" value="Genomic_DNA"/>
</dbReference>
<comment type="caution">
    <text evidence="2">The sequence shown here is derived from an EMBL/GenBank/DDBJ whole genome shotgun (WGS) entry which is preliminary data.</text>
</comment>
<dbReference type="AlphaFoldDB" id="A0AAX0U984"/>
<feature type="region of interest" description="Disordered" evidence="1">
    <location>
        <begin position="74"/>
        <end position="110"/>
    </location>
</feature>
<evidence type="ECO:0000256" key="1">
    <source>
        <dbReference type="SAM" id="MobiDB-lite"/>
    </source>
</evidence>
<reference evidence="2 3" key="1">
    <citation type="submission" date="2017-11" db="EMBL/GenBank/DDBJ databases">
        <title>Molecular characterization of Burkholderia pseudomallei and closely related isolates from Vietnam.</title>
        <authorList>
            <person name="Ustinov D.V."/>
            <person name="Antonov A.S."/>
            <person name="Avdusheva E.F."/>
            <person name="Shpak I.M."/>
            <person name="Zakharova I.B."/>
            <person name="Thi L.A."/>
            <person name="Teteryatnikova N."/>
            <person name="Lopasteyskaya Y.A."/>
            <person name="Kuzyutina J.A."/>
            <person name="Ngo T.N."/>
            <person name="Victorov D.V."/>
        </authorList>
    </citation>
    <scope>NUCLEOTIDE SEQUENCE [LARGE SCALE GENOMIC DNA]</scope>
    <source>
        <strain evidence="2 3">V1512</strain>
    </source>
</reference>
<gene>
    <name evidence="2" type="ORF">CWD88_16900</name>
</gene>
<dbReference type="Proteomes" id="UP000231878">
    <property type="component" value="Unassembled WGS sequence"/>
</dbReference>
<proteinExistence type="predicted"/>
<evidence type="ECO:0000313" key="3">
    <source>
        <dbReference type="Proteomes" id="UP000231878"/>
    </source>
</evidence>
<organism evidence="2 3">
    <name type="scientific">Burkholderia pseudomallei</name>
    <name type="common">Pseudomonas pseudomallei</name>
    <dbReference type="NCBI Taxonomy" id="28450"/>
    <lineage>
        <taxon>Bacteria</taxon>
        <taxon>Pseudomonadati</taxon>
        <taxon>Pseudomonadota</taxon>
        <taxon>Betaproteobacteria</taxon>
        <taxon>Burkholderiales</taxon>
        <taxon>Burkholderiaceae</taxon>
        <taxon>Burkholderia</taxon>
        <taxon>pseudomallei group</taxon>
    </lineage>
</organism>
<protein>
    <submittedName>
        <fullName evidence="2">Uncharacterized protein</fullName>
    </submittedName>
</protein>
<sequence>MPSIPSMGGTAISRLRPRRISAFLKSLERSQLLGLFRFHLCLASLISFAKIEAVASMISRVRIGISAASPNRGIARHVAGRNSRSPPPWREQRGIAQRHASPRPYPTSRP</sequence>